<dbReference type="PANTHER" id="PTHR24126">
    <property type="entry name" value="ANKYRIN REPEAT, PH AND SEC7 DOMAIN CONTAINING PROTEIN SECG-RELATED"/>
    <property type="match status" value="1"/>
</dbReference>
<dbReference type="SUPFAM" id="SSF48403">
    <property type="entry name" value="Ankyrin repeat"/>
    <property type="match status" value="2"/>
</dbReference>
<protein>
    <submittedName>
        <fullName evidence="4">Ankyrin repeat ph and sec7 domain containing protein secg-related</fullName>
    </submittedName>
</protein>
<keyword evidence="2 3" id="KW-0040">ANK repeat</keyword>
<organism evidence="4 5">
    <name type="scientific">Anaeramoeba flamelloides</name>
    <dbReference type="NCBI Taxonomy" id="1746091"/>
    <lineage>
        <taxon>Eukaryota</taxon>
        <taxon>Metamonada</taxon>
        <taxon>Anaeramoebidae</taxon>
        <taxon>Anaeramoeba</taxon>
    </lineage>
</organism>
<feature type="repeat" description="ANK" evidence="3">
    <location>
        <begin position="502"/>
        <end position="536"/>
    </location>
</feature>
<dbReference type="Proteomes" id="UP001146793">
    <property type="component" value="Unassembled WGS sequence"/>
</dbReference>
<keyword evidence="1" id="KW-0677">Repeat</keyword>
<accession>A0AAV7YWZ9</accession>
<dbReference type="InterPro" id="IPR036770">
    <property type="entry name" value="Ankyrin_rpt-contain_sf"/>
</dbReference>
<feature type="repeat" description="ANK" evidence="3">
    <location>
        <begin position="537"/>
        <end position="571"/>
    </location>
</feature>
<sequence length="811" mass="94351">MAFIEYEKRIRQKIGWQRKNDFSSRKSEFLSNEIELIKTNNFELISKNFNFEKINACDRYGNTVLHYFLLKGTIGLEDLQTYHKRGYNHKNLNIFLSDLLQCACQSENPSLEIIKYLVGKGFLLFRRNYQQKTCLHLACANENAGHEILEYILSYKHYKWGSPLDSAGRTPLHYLFLRKKAIEMRTFTMFLKHGYRPLYSDPCSKNILHFLCQKSQNLELMKKVIELGIAVNCQTRNVLYHHYEDYALKTPMHYLCQQRVVRKEVINYLIEKGADVNILDKNGCSPLFEYITSRSKQNLDLDLGVIKYFLNLGSAVMFQTKNEETLLHLICKQTETEIEEELIDLLLDLGLDLNHRDRNKNTCLSELIKKKVIPFKTIGYLIDKGLKINPTAVTQQSIVSQVIFQTAPSLELIKFLIDKGFDIHNKNLQYDMVSVACQKQKISKGNIIPIVKYLHSIGNPIDKQTLNHMQPLSWCCMRKHDDVALLEWLLGKGIDLHILDTKKNTPLHLVCRHEGAFPPIMKYLLDKDDDVNLRNIDGETPLFTYLKNRNSDPQAIKIFIEKGADLRVKDRHGNSITHVYCHNNSNNVDILKLLIENGAPIDDTNNYGVSPILKAMSSWYSEANFEVIKYLIEKGADISSRKDNFYGNTVFHYYIQKTQRNLPTIDQLYQLDEFMKLGYSWKNYNSYTRNSTISLKMVKIFLKHGASVVNVNKKLTTPLHKVCCYNKPIEKILTLFLQNGADPDHQDHLGLTPVHYLFLGQQVELKNLKVLLKFNANPNIQDKKGRTPLLYFMYYLKMMDFIRLIEKTSLY</sequence>
<feature type="repeat" description="ANK" evidence="3">
    <location>
        <begin position="247"/>
        <end position="281"/>
    </location>
</feature>
<evidence type="ECO:0000313" key="4">
    <source>
        <dbReference type="EMBL" id="KAJ3434348.1"/>
    </source>
</evidence>
<feature type="repeat" description="ANK" evidence="3">
    <location>
        <begin position="749"/>
        <end position="783"/>
    </location>
</feature>
<evidence type="ECO:0000256" key="3">
    <source>
        <dbReference type="PROSITE-ProRule" id="PRU00023"/>
    </source>
</evidence>
<dbReference type="Pfam" id="PF00023">
    <property type="entry name" value="Ank"/>
    <property type="match status" value="2"/>
</dbReference>
<evidence type="ECO:0000313" key="5">
    <source>
        <dbReference type="Proteomes" id="UP001146793"/>
    </source>
</evidence>
<dbReference type="AlphaFoldDB" id="A0AAV7YWZ9"/>
<name>A0AAV7YWZ9_9EUKA</name>
<dbReference type="Gene3D" id="1.25.40.20">
    <property type="entry name" value="Ankyrin repeat-containing domain"/>
    <property type="match status" value="4"/>
</dbReference>
<feature type="repeat" description="ANK" evidence="3">
    <location>
        <begin position="607"/>
        <end position="643"/>
    </location>
</feature>
<dbReference type="PROSITE" id="PS50297">
    <property type="entry name" value="ANK_REP_REGION"/>
    <property type="match status" value="2"/>
</dbReference>
<dbReference type="Pfam" id="PF12796">
    <property type="entry name" value="Ank_2"/>
    <property type="match status" value="2"/>
</dbReference>
<dbReference type="PANTHER" id="PTHR24126:SF61">
    <property type="entry name" value="CHROMOSOME UNDETERMINED SCAFFOLD_2, WHOLE GENOME SHOTGUN SEQUENCE"/>
    <property type="match status" value="1"/>
</dbReference>
<gene>
    <name evidence="4" type="ORF">M0812_19828</name>
</gene>
<proteinExistence type="predicted"/>
<feature type="repeat" description="ANK" evidence="3">
    <location>
        <begin position="572"/>
        <end position="606"/>
    </location>
</feature>
<evidence type="ECO:0000256" key="2">
    <source>
        <dbReference type="ARBA" id="ARBA00023043"/>
    </source>
</evidence>
<dbReference type="InterPro" id="IPR002110">
    <property type="entry name" value="Ankyrin_rpt"/>
</dbReference>
<feature type="repeat" description="ANK" evidence="3">
    <location>
        <begin position="322"/>
        <end position="358"/>
    </location>
</feature>
<dbReference type="Pfam" id="PF13637">
    <property type="entry name" value="Ank_4"/>
    <property type="match status" value="1"/>
</dbReference>
<dbReference type="SMART" id="SM00248">
    <property type="entry name" value="ANK"/>
    <property type="match status" value="16"/>
</dbReference>
<reference evidence="4" key="1">
    <citation type="submission" date="2022-08" db="EMBL/GenBank/DDBJ databases">
        <title>Novel sulphate-reducing endosymbionts in the free-living metamonad Anaeramoeba.</title>
        <authorList>
            <person name="Jerlstrom-Hultqvist J."/>
            <person name="Cepicka I."/>
            <person name="Gallot-Lavallee L."/>
            <person name="Salas-Leiva D."/>
            <person name="Curtis B.A."/>
            <person name="Zahonova K."/>
            <person name="Pipaliya S."/>
            <person name="Dacks J."/>
            <person name="Roger A.J."/>
        </authorList>
    </citation>
    <scope>NUCLEOTIDE SEQUENCE</scope>
    <source>
        <strain evidence="4">Busselton2</strain>
    </source>
</reference>
<dbReference type="EMBL" id="JANTQA010000044">
    <property type="protein sequence ID" value="KAJ3434348.1"/>
    <property type="molecule type" value="Genomic_DNA"/>
</dbReference>
<comment type="caution">
    <text evidence="4">The sequence shown here is derived from an EMBL/GenBank/DDBJ whole genome shotgun (WGS) entry which is preliminary data.</text>
</comment>
<dbReference type="PROSITE" id="PS50088">
    <property type="entry name" value="ANK_REPEAT"/>
    <property type="match status" value="7"/>
</dbReference>
<evidence type="ECO:0000256" key="1">
    <source>
        <dbReference type="ARBA" id="ARBA00022737"/>
    </source>
</evidence>